<dbReference type="Gene3D" id="3.90.79.10">
    <property type="entry name" value="Nucleoside Triphosphate Pyrophosphohydrolase"/>
    <property type="match status" value="1"/>
</dbReference>
<dbReference type="CDD" id="cd03426">
    <property type="entry name" value="NUDIX_CoAse_Nudt7"/>
    <property type="match status" value="1"/>
</dbReference>
<dbReference type="PROSITE" id="PS51462">
    <property type="entry name" value="NUDIX"/>
    <property type="match status" value="1"/>
</dbReference>
<evidence type="ECO:0000256" key="4">
    <source>
        <dbReference type="ARBA" id="ARBA00022801"/>
    </source>
</evidence>
<dbReference type="Proteomes" id="UP000242972">
    <property type="component" value="Unassembled WGS sequence"/>
</dbReference>
<dbReference type="AlphaFoldDB" id="A0A2T2XA91"/>
<evidence type="ECO:0000259" key="7">
    <source>
        <dbReference type="PROSITE" id="PS51462"/>
    </source>
</evidence>
<dbReference type="PANTHER" id="PTHR12992:SF11">
    <property type="entry name" value="MITOCHONDRIAL COENZYME A DIPHOSPHATASE NUDT8"/>
    <property type="match status" value="1"/>
</dbReference>
<dbReference type="GO" id="GO:0046872">
    <property type="term" value="F:metal ion binding"/>
    <property type="evidence" value="ECO:0007669"/>
    <property type="project" value="UniProtKB-KW"/>
</dbReference>
<dbReference type="SUPFAM" id="SSF55811">
    <property type="entry name" value="Nudix"/>
    <property type="match status" value="1"/>
</dbReference>
<dbReference type="EMBL" id="PXYW01000063">
    <property type="protein sequence ID" value="PSR31405.1"/>
    <property type="molecule type" value="Genomic_DNA"/>
</dbReference>
<dbReference type="Pfam" id="PF00293">
    <property type="entry name" value="NUDIX"/>
    <property type="match status" value="1"/>
</dbReference>
<evidence type="ECO:0000256" key="5">
    <source>
        <dbReference type="ARBA" id="ARBA00022842"/>
    </source>
</evidence>
<keyword evidence="5" id="KW-0460">Magnesium</keyword>
<protein>
    <submittedName>
        <fullName evidence="8">CoA pyrophosphatase</fullName>
    </submittedName>
</protein>
<proteinExistence type="predicted"/>
<name>A0A2T2XA91_9FIRM</name>
<evidence type="ECO:0000256" key="2">
    <source>
        <dbReference type="ARBA" id="ARBA00001946"/>
    </source>
</evidence>
<evidence type="ECO:0000313" key="8">
    <source>
        <dbReference type="EMBL" id="PSR31405.1"/>
    </source>
</evidence>
<evidence type="ECO:0000256" key="1">
    <source>
        <dbReference type="ARBA" id="ARBA00001936"/>
    </source>
</evidence>
<evidence type="ECO:0000256" key="6">
    <source>
        <dbReference type="ARBA" id="ARBA00023211"/>
    </source>
</evidence>
<accession>A0A2T2XA91</accession>
<organism evidence="8 9">
    <name type="scientific">Sulfobacillus benefaciens</name>
    <dbReference type="NCBI Taxonomy" id="453960"/>
    <lineage>
        <taxon>Bacteria</taxon>
        <taxon>Bacillati</taxon>
        <taxon>Bacillota</taxon>
        <taxon>Clostridia</taxon>
        <taxon>Eubacteriales</taxon>
        <taxon>Clostridiales Family XVII. Incertae Sedis</taxon>
        <taxon>Sulfobacillus</taxon>
    </lineage>
</organism>
<comment type="caution">
    <text evidence="8">The sequence shown here is derived from an EMBL/GenBank/DDBJ whole genome shotgun (WGS) entry which is preliminary data.</text>
</comment>
<dbReference type="PANTHER" id="PTHR12992">
    <property type="entry name" value="NUDIX HYDROLASE"/>
    <property type="match status" value="1"/>
</dbReference>
<reference evidence="8 9" key="1">
    <citation type="journal article" date="2014" name="BMC Genomics">
        <title>Comparison of environmental and isolate Sulfobacillus genomes reveals diverse carbon, sulfur, nitrogen, and hydrogen metabolisms.</title>
        <authorList>
            <person name="Justice N.B."/>
            <person name="Norman A."/>
            <person name="Brown C.T."/>
            <person name="Singh A."/>
            <person name="Thomas B.C."/>
            <person name="Banfield J.F."/>
        </authorList>
    </citation>
    <scope>NUCLEOTIDE SEQUENCE [LARGE SCALE GENOMIC DNA]</scope>
    <source>
        <strain evidence="8">AMDSBA4</strain>
    </source>
</reference>
<keyword evidence="6" id="KW-0464">Manganese</keyword>
<keyword evidence="3" id="KW-0479">Metal-binding</keyword>
<keyword evidence="4" id="KW-0378">Hydrolase</keyword>
<evidence type="ECO:0000313" key="9">
    <source>
        <dbReference type="Proteomes" id="UP000242972"/>
    </source>
</evidence>
<sequence length="172" mass="19023">MLIADCQPQDFSTWAKPAAVSVIIAPQHATNHILLIVRPSTMAEHAGQIACPGGRYDADLDGNLCETAIRETQEEVGVLLSPSRLVTILNPVHIPVTGYTIAPHVFHLDQMPKLVPSPEVVESHWVSTDMLRDCEESMAGWPQYPLPWGRVWGATARILHQLLHLRESEGKI</sequence>
<dbReference type="InterPro" id="IPR015797">
    <property type="entry name" value="NUDIX_hydrolase-like_dom_sf"/>
</dbReference>
<comment type="cofactor">
    <cofactor evidence="2">
        <name>Mg(2+)</name>
        <dbReference type="ChEBI" id="CHEBI:18420"/>
    </cofactor>
</comment>
<gene>
    <name evidence="8" type="ORF">C7B46_16835</name>
</gene>
<feature type="domain" description="Nudix hydrolase" evidence="7">
    <location>
        <begin position="15"/>
        <end position="151"/>
    </location>
</feature>
<dbReference type="InterPro" id="IPR045121">
    <property type="entry name" value="CoAse"/>
</dbReference>
<evidence type="ECO:0000256" key="3">
    <source>
        <dbReference type="ARBA" id="ARBA00022723"/>
    </source>
</evidence>
<dbReference type="InterPro" id="IPR000086">
    <property type="entry name" value="NUDIX_hydrolase_dom"/>
</dbReference>
<comment type="cofactor">
    <cofactor evidence="1">
        <name>Mn(2+)</name>
        <dbReference type="ChEBI" id="CHEBI:29035"/>
    </cofactor>
</comment>
<dbReference type="GO" id="GO:0010945">
    <property type="term" value="F:coenzyme A diphosphatase activity"/>
    <property type="evidence" value="ECO:0007669"/>
    <property type="project" value="InterPro"/>
</dbReference>